<gene>
    <name evidence="1" type="ORF">HaLaN_06585</name>
</gene>
<sequence length="98" mass="10475">MQPHCMSLGAIAQAVGGHNNPGHVKLAFNYFITCQSSWAHASHCRSLAATAMAEMPAMTQTSCHATLAMGGQRAPHTHSTKPCRDSLLCHPLCPLQHT</sequence>
<accession>A0A699YX73</accession>
<reference evidence="1 2" key="1">
    <citation type="submission" date="2020-02" db="EMBL/GenBank/DDBJ databases">
        <title>Draft genome sequence of Haematococcus lacustris strain NIES-144.</title>
        <authorList>
            <person name="Morimoto D."/>
            <person name="Nakagawa S."/>
            <person name="Yoshida T."/>
            <person name="Sawayama S."/>
        </authorList>
    </citation>
    <scope>NUCLEOTIDE SEQUENCE [LARGE SCALE GENOMIC DNA]</scope>
    <source>
        <strain evidence="1 2">NIES-144</strain>
    </source>
</reference>
<dbReference type="EMBL" id="BLLF01000377">
    <property type="protein sequence ID" value="GFH11139.1"/>
    <property type="molecule type" value="Genomic_DNA"/>
</dbReference>
<proteinExistence type="predicted"/>
<comment type="caution">
    <text evidence="1">The sequence shown here is derived from an EMBL/GenBank/DDBJ whole genome shotgun (WGS) entry which is preliminary data.</text>
</comment>
<protein>
    <submittedName>
        <fullName evidence="1">Uncharacterized protein</fullName>
    </submittedName>
</protein>
<dbReference type="Proteomes" id="UP000485058">
    <property type="component" value="Unassembled WGS sequence"/>
</dbReference>
<keyword evidence="2" id="KW-1185">Reference proteome</keyword>
<evidence type="ECO:0000313" key="2">
    <source>
        <dbReference type="Proteomes" id="UP000485058"/>
    </source>
</evidence>
<name>A0A699YX73_HAELA</name>
<dbReference type="AlphaFoldDB" id="A0A699YX73"/>
<organism evidence="1 2">
    <name type="scientific">Haematococcus lacustris</name>
    <name type="common">Green alga</name>
    <name type="synonym">Haematococcus pluvialis</name>
    <dbReference type="NCBI Taxonomy" id="44745"/>
    <lineage>
        <taxon>Eukaryota</taxon>
        <taxon>Viridiplantae</taxon>
        <taxon>Chlorophyta</taxon>
        <taxon>core chlorophytes</taxon>
        <taxon>Chlorophyceae</taxon>
        <taxon>CS clade</taxon>
        <taxon>Chlamydomonadales</taxon>
        <taxon>Haematococcaceae</taxon>
        <taxon>Haematococcus</taxon>
    </lineage>
</organism>
<evidence type="ECO:0000313" key="1">
    <source>
        <dbReference type="EMBL" id="GFH11139.1"/>
    </source>
</evidence>